<dbReference type="KEGG" id="wma:WM2015_1447"/>
<reference evidence="1 2" key="1">
    <citation type="submission" date="2015-07" db="EMBL/GenBank/DDBJ databases">
        <authorList>
            <person name="Noorani M."/>
        </authorList>
    </citation>
    <scope>NUCLEOTIDE SEQUENCE [LARGE SCALE GENOMIC DNA]</scope>
    <source>
        <strain evidence="1 2">KCTC 42284</strain>
    </source>
</reference>
<protein>
    <submittedName>
        <fullName evidence="1">Mitochondrial fission ELM1 protein</fullName>
    </submittedName>
</protein>
<dbReference type="EMBL" id="CP012154">
    <property type="protein sequence ID" value="AKS41819.1"/>
    <property type="molecule type" value="Genomic_DNA"/>
</dbReference>
<gene>
    <name evidence="1" type="ORF">WM2015_1447</name>
</gene>
<keyword evidence="2" id="KW-1185">Reference proteome</keyword>
<dbReference type="OrthoDB" id="272235at2"/>
<dbReference type="Gene3D" id="3.90.550.10">
    <property type="entry name" value="Spore Coat Polysaccharide Biosynthesis Protein SpsA, Chain A"/>
    <property type="match status" value="1"/>
</dbReference>
<dbReference type="InterPro" id="IPR029044">
    <property type="entry name" value="Nucleotide-diphossugar_trans"/>
</dbReference>
<dbReference type="InterPro" id="IPR009367">
    <property type="entry name" value="Elm1-like"/>
</dbReference>
<evidence type="ECO:0000313" key="1">
    <source>
        <dbReference type="EMBL" id="AKS41819.1"/>
    </source>
</evidence>
<evidence type="ECO:0000313" key="2">
    <source>
        <dbReference type="Proteomes" id="UP000066624"/>
    </source>
</evidence>
<organism evidence="1 2">
    <name type="scientific">Wenzhouxiangella marina</name>
    <dbReference type="NCBI Taxonomy" id="1579979"/>
    <lineage>
        <taxon>Bacteria</taxon>
        <taxon>Pseudomonadati</taxon>
        <taxon>Pseudomonadota</taxon>
        <taxon>Gammaproteobacteria</taxon>
        <taxon>Chromatiales</taxon>
        <taxon>Wenzhouxiangellaceae</taxon>
        <taxon>Wenzhouxiangella</taxon>
    </lineage>
</organism>
<accession>A0A0K0XVT5</accession>
<dbReference type="Proteomes" id="UP000066624">
    <property type="component" value="Chromosome"/>
</dbReference>
<name>A0A0K0XVT5_9GAMM</name>
<dbReference type="Pfam" id="PF06258">
    <property type="entry name" value="Mito_fiss_Elm1"/>
    <property type="match status" value="1"/>
</dbReference>
<dbReference type="RefSeq" id="WP_049725429.1">
    <property type="nucleotide sequence ID" value="NZ_CP012154.1"/>
</dbReference>
<sequence>MALLIQRIARGLTPALFSADRPPARQNRPDRIVLGVKPGQRPSDKPPVRIFLGTERGQFRAEHVFLWSIEKHRDPARIYEIYLLRDLKGFRRSFWLTGFTNYRFAIPEFAGFEGRAIYNDADQVYLTDPAELFDTDMAKAGFLSINDRDTSVMLIDCKRMAEVWNPHDVRRLKRKALEARARQARLWGDLDDGWNARDSEYSPGESKLVHFTTLHTQPWQPFPGQFVYYPNPTHPLWPELEAEALSRDFMPVSATRPSRDWPRTKLKLSSRDDGESIQALLSASRHERQQASITVRDWLTEIPDADVPWVLSRLFASTPELTVNLTEPFSNRTRYRRTAHFWLQQLQMASRRHPNTRWLLNHRSGLSGAVTCSGGPADEGDILVLLHRKPGHNQQARAIAEELGRQTGRPVREHRIESTEAGFAIGRLFGRSPEPPELDTISIVVAGGWLPTRYARALARQRPRLRLILSGRKAGPPPEHGGVVIQCRHFGLPAAPRRLLSLLPLNRGQADHGGAREAWSEWLEAPRRAALLIGGASKSHRFSADDARRLAATASAWAAEQKARLLVVTSRRSLNRIGELKAALGEADLLYVFQPGDENNPYRLALEHSDELVVTGESESMLADAASRGKGFLVWPLSRRPDGAWSRLSRAIADKATRPRFNRRGSIRPQQGLTYLCARWVERNWILPPRDTNALLKALYDQGLAAPFGQPAPASFRPSSECEALVRQARGLLAIQSRAEAADAAAQLTLI</sequence>
<proteinExistence type="predicted"/>
<dbReference type="SUPFAM" id="SSF53448">
    <property type="entry name" value="Nucleotide-diphospho-sugar transferases"/>
    <property type="match status" value="1"/>
</dbReference>
<dbReference type="STRING" id="1579979.WM2015_1447"/>
<dbReference type="AlphaFoldDB" id="A0A0K0XVT5"/>